<evidence type="ECO:0000313" key="3">
    <source>
        <dbReference type="Proteomes" id="UP000050761"/>
    </source>
</evidence>
<gene>
    <name evidence="2" type="ORF">HPBE_LOCUS7433</name>
</gene>
<dbReference type="Gene3D" id="1.20.5.110">
    <property type="match status" value="1"/>
</dbReference>
<sequence>MAAISSTPYSRLEDNDDKEHSGSERFDELLVKQEQIEREQDEDLVLVKTLKRMSTIGDEHDQQDVVLDDLGQEMYTVDTRMDSVMKKIAKLIRMINNSMQADHDSQGPIFLIFLLTVS</sequence>
<dbReference type="OrthoDB" id="546861at2759"/>
<protein>
    <submittedName>
        <fullName evidence="4">t-SNARE coiled-coil homology domain-containing protein</fullName>
    </submittedName>
</protein>
<organism evidence="3 4">
    <name type="scientific">Heligmosomoides polygyrus</name>
    <name type="common">Parasitic roundworm</name>
    <dbReference type="NCBI Taxonomy" id="6339"/>
    <lineage>
        <taxon>Eukaryota</taxon>
        <taxon>Metazoa</taxon>
        <taxon>Ecdysozoa</taxon>
        <taxon>Nematoda</taxon>
        <taxon>Chromadorea</taxon>
        <taxon>Rhabditida</taxon>
        <taxon>Rhabditina</taxon>
        <taxon>Rhabditomorpha</taxon>
        <taxon>Strongyloidea</taxon>
        <taxon>Heligmosomidae</taxon>
        <taxon>Heligmosomoides</taxon>
    </lineage>
</organism>
<dbReference type="WBParaSite" id="HPBE_0000743201-mRNA-1">
    <property type="protein sequence ID" value="HPBE_0000743201-mRNA-1"/>
    <property type="gene ID" value="HPBE_0000743201"/>
</dbReference>
<reference evidence="4" key="2">
    <citation type="submission" date="2019-09" db="UniProtKB">
        <authorList>
            <consortium name="WormBaseParasite"/>
        </authorList>
    </citation>
    <scope>IDENTIFICATION</scope>
</reference>
<reference evidence="2 3" key="1">
    <citation type="submission" date="2018-11" db="EMBL/GenBank/DDBJ databases">
        <authorList>
            <consortium name="Pathogen Informatics"/>
        </authorList>
    </citation>
    <scope>NUCLEOTIDE SEQUENCE [LARGE SCALE GENOMIC DNA]</scope>
</reference>
<evidence type="ECO:0000313" key="4">
    <source>
        <dbReference type="WBParaSite" id="HPBE_0000743201-mRNA-1"/>
    </source>
</evidence>
<dbReference type="EMBL" id="UZAH01025887">
    <property type="protein sequence ID" value="VDO72254.1"/>
    <property type="molecule type" value="Genomic_DNA"/>
</dbReference>
<dbReference type="AlphaFoldDB" id="A0A183FK17"/>
<evidence type="ECO:0000313" key="2">
    <source>
        <dbReference type="EMBL" id="VDO72254.1"/>
    </source>
</evidence>
<feature type="region of interest" description="Disordered" evidence="1">
    <location>
        <begin position="1"/>
        <end position="27"/>
    </location>
</feature>
<name>A0A183FK17_HELPZ</name>
<keyword evidence="3" id="KW-1185">Reference proteome</keyword>
<accession>A0A3P7YKX6</accession>
<evidence type="ECO:0000256" key="1">
    <source>
        <dbReference type="SAM" id="MobiDB-lite"/>
    </source>
</evidence>
<proteinExistence type="predicted"/>
<accession>A0A183FK17</accession>
<dbReference type="SUPFAM" id="SSF58038">
    <property type="entry name" value="SNARE fusion complex"/>
    <property type="match status" value="1"/>
</dbReference>
<dbReference type="Proteomes" id="UP000050761">
    <property type="component" value="Unassembled WGS sequence"/>
</dbReference>
<feature type="compositionally biased region" description="Basic and acidic residues" evidence="1">
    <location>
        <begin position="11"/>
        <end position="27"/>
    </location>
</feature>